<evidence type="ECO:0000256" key="7">
    <source>
        <dbReference type="ARBA" id="ARBA00023098"/>
    </source>
</evidence>
<dbReference type="Gene3D" id="3.40.50.1110">
    <property type="entry name" value="SGNH hydrolase"/>
    <property type="match status" value="1"/>
</dbReference>
<dbReference type="PANTHER" id="PTHR45650">
    <property type="entry name" value="GDSL-LIKE LIPASE/ACYLHYDROLASE-RELATED"/>
    <property type="match status" value="1"/>
</dbReference>
<accession>A0A396HBH1</accession>
<comment type="subcellular location">
    <subcellularLocation>
        <location evidence="1">Secreted</location>
    </subcellularLocation>
</comment>
<dbReference type="Pfam" id="PF00657">
    <property type="entry name" value="Lipase_GDSL"/>
    <property type="match status" value="1"/>
</dbReference>
<keyword evidence="8" id="KW-0472">Membrane</keyword>
<dbReference type="EC" id="3.1.1.3" evidence="9"/>
<keyword evidence="5 9" id="KW-0378">Hydrolase</keyword>
<evidence type="ECO:0000256" key="6">
    <source>
        <dbReference type="ARBA" id="ARBA00022963"/>
    </source>
</evidence>
<evidence type="ECO:0000256" key="1">
    <source>
        <dbReference type="ARBA" id="ARBA00004613"/>
    </source>
</evidence>
<keyword evidence="6" id="KW-0442">Lipid degradation</keyword>
<dbReference type="InterPro" id="IPR036514">
    <property type="entry name" value="SGNH_hydro_sf"/>
</dbReference>
<name>A0A396HBH1_MEDTR</name>
<feature type="transmembrane region" description="Helical" evidence="8">
    <location>
        <begin position="20"/>
        <end position="43"/>
    </location>
</feature>
<evidence type="ECO:0000256" key="4">
    <source>
        <dbReference type="ARBA" id="ARBA00022729"/>
    </source>
</evidence>
<evidence type="ECO:0000256" key="8">
    <source>
        <dbReference type="SAM" id="Phobius"/>
    </source>
</evidence>
<protein>
    <submittedName>
        <fullName evidence="9">Putative triacylglycerol lipase</fullName>
        <ecNumber evidence="9">3.1.1.3</ecNumber>
    </submittedName>
</protein>
<dbReference type="PANTHER" id="PTHR45650:SF14">
    <property type="entry name" value="GDSL ESTERASE_LIPASE 7-LIKE"/>
    <property type="match status" value="1"/>
</dbReference>
<dbReference type="GO" id="GO:0004806">
    <property type="term" value="F:triacylglycerol lipase activity"/>
    <property type="evidence" value="ECO:0007669"/>
    <property type="project" value="UniProtKB-EC"/>
</dbReference>
<keyword evidence="8" id="KW-0812">Transmembrane</keyword>
<organism evidence="9 10">
    <name type="scientific">Medicago truncatula</name>
    <name type="common">Barrel medic</name>
    <name type="synonym">Medicago tribuloides</name>
    <dbReference type="NCBI Taxonomy" id="3880"/>
    <lineage>
        <taxon>Eukaryota</taxon>
        <taxon>Viridiplantae</taxon>
        <taxon>Streptophyta</taxon>
        <taxon>Embryophyta</taxon>
        <taxon>Tracheophyta</taxon>
        <taxon>Spermatophyta</taxon>
        <taxon>Magnoliopsida</taxon>
        <taxon>eudicotyledons</taxon>
        <taxon>Gunneridae</taxon>
        <taxon>Pentapetalae</taxon>
        <taxon>rosids</taxon>
        <taxon>fabids</taxon>
        <taxon>Fabales</taxon>
        <taxon>Fabaceae</taxon>
        <taxon>Papilionoideae</taxon>
        <taxon>50 kb inversion clade</taxon>
        <taxon>NPAAA clade</taxon>
        <taxon>Hologalegina</taxon>
        <taxon>IRL clade</taxon>
        <taxon>Trifolieae</taxon>
        <taxon>Medicago</taxon>
    </lineage>
</organism>
<dbReference type="InterPro" id="IPR001087">
    <property type="entry name" value="GDSL"/>
</dbReference>
<keyword evidence="4" id="KW-0732">Signal</keyword>
<reference evidence="10" key="1">
    <citation type="journal article" date="2018" name="Nat. Plants">
        <title>Whole-genome landscape of Medicago truncatula symbiotic genes.</title>
        <authorList>
            <person name="Pecrix Y."/>
            <person name="Staton S.E."/>
            <person name="Sallet E."/>
            <person name="Lelandais-Briere C."/>
            <person name="Moreau S."/>
            <person name="Carrere S."/>
            <person name="Blein T."/>
            <person name="Jardinaud M.F."/>
            <person name="Latrasse D."/>
            <person name="Zouine M."/>
            <person name="Zahm M."/>
            <person name="Kreplak J."/>
            <person name="Mayjonade B."/>
            <person name="Satge C."/>
            <person name="Perez M."/>
            <person name="Cauet S."/>
            <person name="Marande W."/>
            <person name="Chantry-Darmon C."/>
            <person name="Lopez-Roques C."/>
            <person name="Bouchez O."/>
            <person name="Berard A."/>
            <person name="Debelle F."/>
            <person name="Munos S."/>
            <person name="Bendahmane A."/>
            <person name="Berges H."/>
            <person name="Niebel A."/>
            <person name="Buitink J."/>
            <person name="Frugier F."/>
            <person name="Benhamed M."/>
            <person name="Crespi M."/>
            <person name="Gouzy J."/>
            <person name="Gamas P."/>
        </authorList>
    </citation>
    <scope>NUCLEOTIDE SEQUENCE [LARGE SCALE GENOMIC DNA]</scope>
    <source>
        <strain evidence="10">cv. Jemalong A17</strain>
    </source>
</reference>
<keyword evidence="3" id="KW-0964">Secreted</keyword>
<comment type="similarity">
    <text evidence="2">Belongs to the 'GDSL' lipolytic enzyme family.</text>
</comment>
<evidence type="ECO:0000313" key="10">
    <source>
        <dbReference type="Proteomes" id="UP000265566"/>
    </source>
</evidence>
<evidence type="ECO:0000256" key="5">
    <source>
        <dbReference type="ARBA" id="ARBA00022801"/>
    </source>
</evidence>
<keyword evidence="7" id="KW-0443">Lipid metabolism</keyword>
<sequence length="361" mass="41033">MWPLFTQWWCDETMSLHHLLQLIWVLFLSVVVISGPVFIFILLHSVIDMFPYGDVHVLLEGMWGGPGEEVVRVSVVLGNGSGDCGERWLLLWWVVFEELVCHVFFGDFSPAIYVVYGCVGDFVGKYITLTEQIKLFGREIKRDLTSKVRYSTELSDHLQKSIFIISAGSNDYINNFLQPRFYDSSKFYQPKPFAEHLIENFSQQLKTLYALGARKIVVFEIGPIGCIPAISRTHEHTGECMEEANKMALYFNEKLSAMLKNLTSSLPGSTFVLGQSYSIIIDLYKNPSIYGLIDGRNPCCTTWQHGTSACIPFLRPCMNPSKHIFWDAFHLTEVVYSVVASRCFRNSSSCSPVSIQELVKI</sequence>
<dbReference type="Proteomes" id="UP000265566">
    <property type="component" value="Chromosome 6"/>
</dbReference>
<dbReference type="Gramene" id="rna34976">
    <property type="protein sequence ID" value="RHN50662.1"/>
    <property type="gene ID" value="gene34976"/>
</dbReference>
<dbReference type="GO" id="GO:0016042">
    <property type="term" value="P:lipid catabolic process"/>
    <property type="evidence" value="ECO:0007669"/>
    <property type="project" value="UniProtKB-KW"/>
</dbReference>
<keyword evidence="8" id="KW-1133">Transmembrane helix</keyword>
<dbReference type="GO" id="GO:0005576">
    <property type="term" value="C:extracellular region"/>
    <property type="evidence" value="ECO:0007669"/>
    <property type="project" value="UniProtKB-SubCell"/>
</dbReference>
<dbReference type="InterPro" id="IPR051238">
    <property type="entry name" value="GDSL_esterase/lipase"/>
</dbReference>
<evidence type="ECO:0000313" key="9">
    <source>
        <dbReference type="EMBL" id="RHN50662.1"/>
    </source>
</evidence>
<gene>
    <name evidence="9" type="ORF">MtrunA17_Chr6g0459921</name>
</gene>
<evidence type="ECO:0000256" key="2">
    <source>
        <dbReference type="ARBA" id="ARBA00008668"/>
    </source>
</evidence>
<evidence type="ECO:0000256" key="3">
    <source>
        <dbReference type="ARBA" id="ARBA00022525"/>
    </source>
</evidence>
<dbReference type="EMBL" id="PSQE01000006">
    <property type="protein sequence ID" value="RHN50662.1"/>
    <property type="molecule type" value="Genomic_DNA"/>
</dbReference>
<proteinExistence type="inferred from homology"/>
<dbReference type="AlphaFoldDB" id="A0A396HBH1"/>
<comment type="caution">
    <text evidence="9">The sequence shown here is derived from an EMBL/GenBank/DDBJ whole genome shotgun (WGS) entry which is preliminary data.</text>
</comment>